<dbReference type="InterPro" id="IPR000679">
    <property type="entry name" value="Znf_GATA"/>
</dbReference>
<feature type="compositionally biased region" description="Polar residues" evidence="7">
    <location>
        <begin position="26"/>
        <end position="43"/>
    </location>
</feature>
<feature type="compositionally biased region" description="Polar residues" evidence="7">
    <location>
        <begin position="158"/>
        <end position="214"/>
    </location>
</feature>
<feature type="region of interest" description="Disordered" evidence="7">
    <location>
        <begin position="1"/>
        <end position="214"/>
    </location>
</feature>
<dbReference type="OrthoDB" id="2162994at2759"/>
<keyword evidence="1" id="KW-0479">Metal-binding</keyword>
<proteinExistence type="predicted"/>
<keyword evidence="10" id="KW-1185">Reference proteome</keyword>
<feature type="compositionally biased region" description="Basic and acidic residues" evidence="7">
    <location>
        <begin position="70"/>
        <end position="83"/>
    </location>
</feature>
<evidence type="ECO:0000313" key="9">
    <source>
        <dbReference type="EMBL" id="KAJ5360934.1"/>
    </source>
</evidence>
<keyword evidence="5" id="KW-0804">Transcription</keyword>
<dbReference type="GO" id="GO:0006355">
    <property type="term" value="P:regulation of DNA-templated transcription"/>
    <property type="evidence" value="ECO:0007669"/>
    <property type="project" value="InterPro"/>
</dbReference>
<dbReference type="RefSeq" id="XP_056576420.1">
    <property type="nucleotide sequence ID" value="XM_056727848.1"/>
</dbReference>
<dbReference type="PROSITE" id="PS00344">
    <property type="entry name" value="GATA_ZN_FINGER_1"/>
    <property type="match status" value="1"/>
</dbReference>
<keyword evidence="2 6" id="KW-0863">Zinc-finger</keyword>
<keyword evidence="3" id="KW-0862">Zinc</keyword>
<dbReference type="FunFam" id="3.30.50.10:FF:000043">
    <property type="entry name" value="Sexual development transcription factor NsdD"/>
    <property type="match status" value="1"/>
</dbReference>
<dbReference type="SUPFAM" id="SSF57716">
    <property type="entry name" value="Glucocorticoid receptor-like (DNA-binding domain)"/>
    <property type="match status" value="1"/>
</dbReference>
<dbReference type="PANTHER" id="PTHR47172:SF24">
    <property type="entry name" value="GATA ZINC FINGER DOMAIN-CONTAINING PROTEIN 14-RELATED"/>
    <property type="match status" value="1"/>
</dbReference>
<dbReference type="PROSITE" id="PS50114">
    <property type="entry name" value="GATA_ZN_FINGER_2"/>
    <property type="match status" value="1"/>
</dbReference>
<evidence type="ECO:0000259" key="8">
    <source>
        <dbReference type="PROSITE" id="PS50114"/>
    </source>
</evidence>
<evidence type="ECO:0000256" key="5">
    <source>
        <dbReference type="ARBA" id="ARBA00023163"/>
    </source>
</evidence>
<evidence type="ECO:0000256" key="7">
    <source>
        <dbReference type="SAM" id="MobiDB-lite"/>
    </source>
</evidence>
<accession>A0A9W9RL76</accession>
<dbReference type="EMBL" id="JAPZBT010000004">
    <property type="protein sequence ID" value="KAJ5360934.1"/>
    <property type="molecule type" value="Genomic_DNA"/>
</dbReference>
<evidence type="ECO:0000256" key="1">
    <source>
        <dbReference type="ARBA" id="ARBA00022723"/>
    </source>
</evidence>
<dbReference type="GO" id="GO:0008270">
    <property type="term" value="F:zinc ion binding"/>
    <property type="evidence" value="ECO:0007669"/>
    <property type="project" value="UniProtKB-KW"/>
</dbReference>
<protein>
    <submittedName>
        <fullName evidence="9">Zinc finger NHR/GATA-type</fullName>
    </submittedName>
</protein>
<reference evidence="9" key="1">
    <citation type="submission" date="2022-12" db="EMBL/GenBank/DDBJ databases">
        <authorList>
            <person name="Petersen C."/>
        </authorList>
    </citation>
    <scope>NUCLEOTIDE SEQUENCE</scope>
    <source>
        <strain evidence="9">IBT 3081</strain>
    </source>
</reference>
<feature type="region of interest" description="Disordered" evidence="7">
    <location>
        <begin position="424"/>
        <end position="448"/>
    </location>
</feature>
<dbReference type="Proteomes" id="UP001147752">
    <property type="component" value="Unassembled WGS sequence"/>
</dbReference>
<evidence type="ECO:0000256" key="2">
    <source>
        <dbReference type="ARBA" id="ARBA00022771"/>
    </source>
</evidence>
<feature type="domain" description="GATA-type" evidence="8">
    <location>
        <begin position="385"/>
        <end position="415"/>
    </location>
</feature>
<dbReference type="InterPro" id="IPR013088">
    <property type="entry name" value="Znf_NHR/GATA"/>
</dbReference>
<gene>
    <name evidence="9" type="ORF">N7517_010125</name>
</gene>
<keyword evidence="4" id="KW-0805">Transcription regulation</keyword>
<dbReference type="Pfam" id="PF00320">
    <property type="entry name" value="GATA"/>
    <property type="match status" value="1"/>
</dbReference>
<dbReference type="AlphaFoldDB" id="A0A9W9RL76"/>
<organism evidence="9 10">
    <name type="scientific">Penicillium concentricum</name>
    <dbReference type="NCBI Taxonomy" id="293559"/>
    <lineage>
        <taxon>Eukaryota</taxon>
        <taxon>Fungi</taxon>
        <taxon>Dikarya</taxon>
        <taxon>Ascomycota</taxon>
        <taxon>Pezizomycotina</taxon>
        <taxon>Eurotiomycetes</taxon>
        <taxon>Eurotiomycetidae</taxon>
        <taxon>Eurotiales</taxon>
        <taxon>Aspergillaceae</taxon>
        <taxon>Penicillium</taxon>
    </lineage>
</organism>
<evidence type="ECO:0000256" key="3">
    <source>
        <dbReference type="ARBA" id="ARBA00022833"/>
    </source>
</evidence>
<dbReference type="CDD" id="cd00202">
    <property type="entry name" value="ZnF_GATA"/>
    <property type="match status" value="1"/>
</dbReference>
<dbReference type="SMART" id="SM00401">
    <property type="entry name" value="ZnF_GATA"/>
    <property type="match status" value="1"/>
</dbReference>
<dbReference type="Gene3D" id="3.30.50.10">
    <property type="entry name" value="Erythroid Transcription Factor GATA-1, subunit A"/>
    <property type="match status" value="1"/>
</dbReference>
<name>A0A9W9RL76_9EURO</name>
<evidence type="ECO:0000313" key="10">
    <source>
        <dbReference type="Proteomes" id="UP001147752"/>
    </source>
</evidence>
<evidence type="ECO:0000256" key="4">
    <source>
        <dbReference type="ARBA" id="ARBA00023015"/>
    </source>
</evidence>
<evidence type="ECO:0000256" key="6">
    <source>
        <dbReference type="PROSITE-ProRule" id="PRU00094"/>
    </source>
</evidence>
<dbReference type="PANTHER" id="PTHR47172">
    <property type="entry name" value="OS01G0976800 PROTEIN"/>
    <property type="match status" value="1"/>
</dbReference>
<reference evidence="9" key="2">
    <citation type="journal article" date="2023" name="IMA Fungus">
        <title>Comparative genomic study of the Penicillium genus elucidates a diverse pangenome and 15 lateral gene transfer events.</title>
        <authorList>
            <person name="Petersen C."/>
            <person name="Sorensen T."/>
            <person name="Nielsen M.R."/>
            <person name="Sondergaard T.E."/>
            <person name="Sorensen J.L."/>
            <person name="Fitzpatrick D.A."/>
            <person name="Frisvad J.C."/>
            <person name="Nielsen K.L."/>
        </authorList>
    </citation>
    <scope>NUCLEOTIDE SEQUENCE</scope>
    <source>
        <strain evidence="9">IBT 3081</strain>
    </source>
</reference>
<sequence>MGSLEAAPRHRDPLPAIGFLGKDGSGYTSRHPSSANSSPTPLMSPNAMYGQSLPYSYASNAPPGYISSPEARRAIEDEKEKHTPRQSLPSIHEALGNDNPLPYPASTSAPPPPSAHPAPSHLIGRPSAEGPAGPPNPFSNGPTGPLMREPGFPHQAQLDASRSSLTSINTDSRNPSLHSISTGKSPTQSAKTGITSVGSQNSSGYEYSAPTSAGSVASPNGYGHFPQITPSNHSPATRTLPLTTIVPTWAHRGWKKSRRHLDVYDVETSLNEIAELSTRTLDFSRHYAARAHQTQRSGPLLGSLPSLNEVEDMLHMQRRNQDALIRIRTAVVNQEQALAEQMAQRKAFKTEDDHMAMYQEEFKGTGGFAGADPKKRRGKAAPPGRCHSCNRAETPEWRRGPDGARTLCNACGLHYAKLTRKMGAHKAASLGSNLKPKSVLDSASPTSH</sequence>
<comment type="caution">
    <text evidence="9">The sequence shown here is derived from an EMBL/GenBank/DDBJ whole genome shotgun (WGS) entry which is preliminary data.</text>
</comment>
<dbReference type="GeneID" id="81467031"/>
<dbReference type="GO" id="GO:0043565">
    <property type="term" value="F:sequence-specific DNA binding"/>
    <property type="evidence" value="ECO:0007669"/>
    <property type="project" value="InterPro"/>
</dbReference>